<feature type="domain" description="Glycosyl transferase family 1" evidence="1">
    <location>
        <begin position="165"/>
        <end position="306"/>
    </location>
</feature>
<organism evidence="3 4">
    <name type="scientific">Candidatus Segetimicrobium genomatis</name>
    <dbReference type="NCBI Taxonomy" id="2569760"/>
    <lineage>
        <taxon>Bacteria</taxon>
        <taxon>Bacillati</taxon>
        <taxon>Candidatus Sysuimicrobiota</taxon>
        <taxon>Candidatus Sysuimicrobiia</taxon>
        <taxon>Candidatus Sysuimicrobiales</taxon>
        <taxon>Candidatus Segetimicrobiaceae</taxon>
        <taxon>Candidatus Segetimicrobium</taxon>
    </lineage>
</organism>
<accession>A0A537IKE6</accession>
<dbReference type="Pfam" id="PF13439">
    <property type="entry name" value="Glyco_transf_4"/>
    <property type="match status" value="1"/>
</dbReference>
<dbReference type="PANTHER" id="PTHR45947">
    <property type="entry name" value="SULFOQUINOVOSYL TRANSFERASE SQD2"/>
    <property type="match status" value="1"/>
</dbReference>
<dbReference type="CDD" id="cd03801">
    <property type="entry name" value="GT4_PimA-like"/>
    <property type="match status" value="1"/>
</dbReference>
<keyword evidence="3" id="KW-0808">Transferase</keyword>
<dbReference type="AlphaFoldDB" id="A0A537IKE6"/>
<dbReference type="Pfam" id="PF00534">
    <property type="entry name" value="Glycos_transf_1"/>
    <property type="match status" value="1"/>
</dbReference>
<name>A0A537IKE6_9BACT</name>
<dbReference type="InterPro" id="IPR028098">
    <property type="entry name" value="Glyco_trans_4-like_N"/>
</dbReference>
<comment type="caution">
    <text evidence="3">The sequence shown here is derived from an EMBL/GenBank/DDBJ whole genome shotgun (WGS) entry which is preliminary data.</text>
</comment>
<dbReference type="Proteomes" id="UP000318834">
    <property type="component" value="Unassembled WGS sequence"/>
</dbReference>
<reference evidence="3 4" key="1">
    <citation type="journal article" date="2019" name="Nat. Microbiol.">
        <title>Mediterranean grassland soil C-N compound turnover is dependent on rainfall and depth, and is mediated by genomically divergent microorganisms.</title>
        <authorList>
            <person name="Diamond S."/>
            <person name="Andeer P.F."/>
            <person name="Li Z."/>
            <person name="Crits-Christoph A."/>
            <person name="Burstein D."/>
            <person name="Anantharaman K."/>
            <person name="Lane K.R."/>
            <person name="Thomas B.C."/>
            <person name="Pan C."/>
            <person name="Northen T.R."/>
            <person name="Banfield J.F."/>
        </authorList>
    </citation>
    <scope>NUCLEOTIDE SEQUENCE [LARGE SCALE GENOMIC DNA]</scope>
    <source>
        <strain evidence="3">NP_8</strain>
    </source>
</reference>
<dbReference type="Gene3D" id="3.40.50.2000">
    <property type="entry name" value="Glycogen Phosphorylase B"/>
    <property type="match status" value="2"/>
</dbReference>
<dbReference type="GO" id="GO:0016757">
    <property type="term" value="F:glycosyltransferase activity"/>
    <property type="evidence" value="ECO:0007669"/>
    <property type="project" value="InterPro"/>
</dbReference>
<dbReference type="InterPro" id="IPR050194">
    <property type="entry name" value="Glycosyltransferase_grp1"/>
</dbReference>
<feature type="domain" description="Glycosyltransferase subfamily 4-like N-terminal" evidence="2">
    <location>
        <begin position="43"/>
        <end position="140"/>
    </location>
</feature>
<dbReference type="SUPFAM" id="SSF53756">
    <property type="entry name" value="UDP-Glycosyltransferase/glycogen phosphorylase"/>
    <property type="match status" value="1"/>
</dbReference>
<evidence type="ECO:0000259" key="2">
    <source>
        <dbReference type="Pfam" id="PF13439"/>
    </source>
</evidence>
<proteinExistence type="predicted"/>
<evidence type="ECO:0000313" key="3">
    <source>
        <dbReference type="EMBL" id="TMI71740.1"/>
    </source>
</evidence>
<evidence type="ECO:0000313" key="4">
    <source>
        <dbReference type="Proteomes" id="UP000318834"/>
    </source>
</evidence>
<evidence type="ECO:0000259" key="1">
    <source>
        <dbReference type="Pfam" id="PF00534"/>
    </source>
</evidence>
<dbReference type="PANTHER" id="PTHR45947:SF3">
    <property type="entry name" value="SULFOQUINOVOSYL TRANSFERASE SQD2"/>
    <property type="match status" value="1"/>
</dbReference>
<dbReference type="EMBL" id="VBAP01000102">
    <property type="protein sequence ID" value="TMI71740.1"/>
    <property type="molecule type" value="Genomic_DNA"/>
</dbReference>
<sequence length="329" mass="37125">MKICVYLEHGNSAQWSGGIRRAHENQVKALKRAGMQITTDPSESFDILHLHSIGPRSLYLAERFSGRRPLLINSHITAEDFANSFRMSDHIAPYLGRYLRYFYGKADVLIAPSAYARDVLRGYDLLQPIEVVSNGVDVTRFAPDKRRRLLGRARYGLRGVVPFAVGLALLRKGVDLFIETGRLLPALTFMWFGRLHKAVKVETLRAVEQAPENVRFPGYVEDVLEAHAAGDIFFFPSAVENEGIAILEAAACGKPLVLRNSECFAGRFEHDRNCLKGETPDEFADHLRRLAEDPDEYARLSDGARRYAESHSLEQVGHRLQTIYQQLTN</sequence>
<gene>
    <name evidence="3" type="ORF">E6H05_12140</name>
</gene>
<protein>
    <submittedName>
        <fullName evidence="3">Glycosyltransferase family 4 protein</fullName>
    </submittedName>
</protein>
<dbReference type="InterPro" id="IPR001296">
    <property type="entry name" value="Glyco_trans_1"/>
</dbReference>